<sequence length="917" mass="105677">MSQFEKRIAIALNPTDAISIKAALVEYHQRLQDGSAFRFIGKLLFNIEFVHSDDRPLTLADAGANQALVERAINTCRPDEPEAYQSEPILFAAALNFAELMPELLQVAEAMVNFARQRNDDGDLRLDDDNYFGLEALFMLALTDVNHCHYLASFLTPYWNTESFSWAPETLSHLVNEFGWQRPLIKAYLYCDSAHMRRFFYQGRDGDETAADLLSHLLQHQEDYQWFKAQLLERLLARPVLAYPMESLTKAEVILGFFYSLGEWPVADAELAYYKEDDEWQDAVQALLIFGQTVEAEALAIRDRITELQPGEPVEVVAQAWRHLESRYAAWPRDESPEDDWDDDADDETDFTAAESQALNDLRSAIRPNWDRLTRKTNLDEIAANLPSPVSRWLYEDWHYPLSSFVSYRLKHHTLDEDDTEALLDWLNEYFIDESLEYIKDDYVDDDHEQCERLFAWLALVSREEDFDEMVSIARDVFYQDGGTRGSQISTKQPAYALLWRHDGYQRGVLSLFWLLGCEQIHPESNLAILARRQWQLLLALAPQRVISRVCYYYGNYAHYAAIDDESVEYQVYEQLAQLGVPEAHLQAFQLLVDQRVAGYRPAHPRFWQRYLANIEHFATADEHATGMLVRQQWLQRQALEQALPYCTETAVLQFYADTQLAYPESELPIQALFERALWRSLHDSFADSTAQQLYDKLLAYLHSGEGLEALTPQALELPELRGWKPYVEDYRIGPADFVWLLPAEQAVRLVQFFCQQGERGLRFLLVPPAEAAFIHHLIRSGELTMAERWQHAEVGHNRISDPDVGLPFLAAKDNWALNWLDQRGIDTASLVYYAVTQGRDCEAFVGKLVSEQRLPKMDSHLKRKDRAKLLQMLATAQQQAENNNESAAVPNSVFSRFFNDSSIAVKSLAKKLFTKD</sequence>
<dbReference type="Proteomes" id="UP001201549">
    <property type="component" value="Unassembled WGS sequence"/>
</dbReference>
<accession>A0ABT2FPF9</accession>
<name>A0ABT2FPF9_9GAMM</name>
<keyword evidence="2" id="KW-1185">Reference proteome</keyword>
<evidence type="ECO:0000313" key="2">
    <source>
        <dbReference type="Proteomes" id="UP001201549"/>
    </source>
</evidence>
<evidence type="ECO:0008006" key="3">
    <source>
        <dbReference type="Google" id="ProtNLM"/>
    </source>
</evidence>
<dbReference type="EMBL" id="JAKOGG010000017">
    <property type="protein sequence ID" value="MCS4558222.1"/>
    <property type="molecule type" value="Genomic_DNA"/>
</dbReference>
<reference evidence="2" key="1">
    <citation type="submission" date="2023-07" db="EMBL/GenBank/DDBJ databases">
        <title>Shewanella mangrovi sp. nov., an acetaldehyde- degrading bacterium isolated from mangrove sediment.</title>
        <authorList>
            <person name="Liu Y."/>
        </authorList>
    </citation>
    <scope>NUCLEOTIDE SEQUENCE [LARGE SCALE GENOMIC DNA]</scope>
    <source>
        <strain evidence="2">C32</strain>
    </source>
</reference>
<organism evidence="1 2">
    <name type="scientific">Shewanella electrica</name>
    <dbReference type="NCBI Taxonomy" id="515560"/>
    <lineage>
        <taxon>Bacteria</taxon>
        <taxon>Pseudomonadati</taxon>
        <taxon>Pseudomonadota</taxon>
        <taxon>Gammaproteobacteria</taxon>
        <taxon>Alteromonadales</taxon>
        <taxon>Shewanellaceae</taxon>
        <taxon>Shewanella</taxon>
    </lineage>
</organism>
<protein>
    <recommendedName>
        <fullName evidence="3">DUF4034 domain-containing protein</fullName>
    </recommendedName>
</protein>
<proteinExistence type="predicted"/>
<gene>
    <name evidence="1" type="ORF">L9G74_17420</name>
</gene>
<evidence type="ECO:0000313" key="1">
    <source>
        <dbReference type="EMBL" id="MCS4558222.1"/>
    </source>
</evidence>
<dbReference type="RefSeq" id="WP_238898041.1">
    <property type="nucleotide sequence ID" value="NZ_JAKOGG010000017.1"/>
</dbReference>
<comment type="caution">
    <text evidence="1">The sequence shown here is derived from an EMBL/GenBank/DDBJ whole genome shotgun (WGS) entry which is preliminary data.</text>
</comment>